<feature type="region of interest" description="Disordered" evidence="1">
    <location>
        <begin position="92"/>
        <end position="119"/>
    </location>
</feature>
<sequence length="119" mass="13716">MEEEIKEPVEELSSAEKLEQLKGRVCKKNLYIQRIPAKTKLRFQELSAEDFDGDYGFTLKFLLDFYDGLISSPNRILIEQMEIMTEEITKLKSVSKEEPKPKRESITSLSGRTIRTGGK</sequence>
<protein>
    <submittedName>
        <fullName evidence="2">Uncharacterized protein</fullName>
    </submittedName>
</protein>
<dbReference type="AlphaFoldDB" id="A0A6H1ZU49"/>
<dbReference type="EMBL" id="MT144264">
    <property type="protein sequence ID" value="QJA51453.1"/>
    <property type="molecule type" value="Genomic_DNA"/>
</dbReference>
<feature type="compositionally biased region" description="Basic and acidic residues" evidence="1">
    <location>
        <begin position="92"/>
        <end position="105"/>
    </location>
</feature>
<proteinExistence type="predicted"/>
<reference evidence="2" key="1">
    <citation type="submission" date="2020-03" db="EMBL/GenBank/DDBJ databases">
        <title>The deep terrestrial virosphere.</title>
        <authorList>
            <person name="Holmfeldt K."/>
            <person name="Nilsson E."/>
            <person name="Simone D."/>
            <person name="Lopez-Fernandez M."/>
            <person name="Wu X."/>
            <person name="de Brujin I."/>
            <person name="Lundin D."/>
            <person name="Andersson A."/>
            <person name="Bertilsson S."/>
            <person name="Dopson M."/>
        </authorList>
    </citation>
    <scope>NUCLEOTIDE SEQUENCE</scope>
    <source>
        <strain evidence="2">TM448A02144</strain>
    </source>
</reference>
<name>A0A6H1ZU49_9ZZZZ</name>
<evidence type="ECO:0000313" key="2">
    <source>
        <dbReference type="EMBL" id="QJA51453.1"/>
    </source>
</evidence>
<gene>
    <name evidence="2" type="ORF">TM448A02144_0008</name>
</gene>
<organism evidence="2">
    <name type="scientific">viral metagenome</name>
    <dbReference type="NCBI Taxonomy" id="1070528"/>
    <lineage>
        <taxon>unclassified sequences</taxon>
        <taxon>metagenomes</taxon>
        <taxon>organismal metagenomes</taxon>
    </lineage>
</organism>
<evidence type="ECO:0000256" key="1">
    <source>
        <dbReference type="SAM" id="MobiDB-lite"/>
    </source>
</evidence>
<accession>A0A6H1ZU49</accession>